<sequence length="143" mass="16683">INTCVQKELLDQLISTFIQLDDDNLNSRIKKIFESQEMNTYIQRKHNDIFINVCNLSDQQEVSKIRSAIHKAKKIYTAQFQHAASKLFKSNKKEYNAKFVKLATDISNIGQTSIYTTVECTKAIYQFLTREMPQHWIKSMTLS</sequence>
<evidence type="ECO:0000313" key="1">
    <source>
        <dbReference type="EMBL" id="CAG8636796.1"/>
    </source>
</evidence>
<name>A0ACA9N959_9GLOM</name>
<dbReference type="Proteomes" id="UP000789366">
    <property type="component" value="Unassembled WGS sequence"/>
</dbReference>
<keyword evidence="2" id="KW-1185">Reference proteome</keyword>
<protein>
    <submittedName>
        <fullName evidence="1">8978_t:CDS:1</fullName>
    </submittedName>
</protein>
<proteinExistence type="predicted"/>
<evidence type="ECO:0000313" key="2">
    <source>
        <dbReference type="Proteomes" id="UP000789366"/>
    </source>
</evidence>
<dbReference type="EMBL" id="CAJVPW010012567">
    <property type="protein sequence ID" value="CAG8636796.1"/>
    <property type="molecule type" value="Genomic_DNA"/>
</dbReference>
<accession>A0ACA9N959</accession>
<organism evidence="1 2">
    <name type="scientific">Cetraspora pellucida</name>
    <dbReference type="NCBI Taxonomy" id="1433469"/>
    <lineage>
        <taxon>Eukaryota</taxon>
        <taxon>Fungi</taxon>
        <taxon>Fungi incertae sedis</taxon>
        <taxon>Mucoromycota</taxon>
        <taxon>Glomeromycotina</taxon>
        <taxon>Glomeromycetes</taxon>
        <taxon>Diversisporales</taxon>
        <taxon>Gigasporaceae</taxon>
        <taxon>Cetraspora</taxon>
    </lineage>
</organism>
<feature type="non-terminal residue" evidence="1">
    <location>
        <position position="1"/>
    </location>
</feature>
<gene>
    <name evidence="1" type="ORF">SPELUC_LOCUS8414</name>
</gene>
<reference evidence="1" key="1">
    <citation type="submission" date="2021-06" db="EMBL/GenBank/DDBJ databases">
        <authorList>
            <person name="Kallberg Y."/>
            <person name="Tangrot J."/>
            <person name="Rosling A."/>
        </authorList>
    </citation>
    <scope>NUCLEOTIDE SEQUENCE</scope>
    <source>
        <strain evidence="1">28 12/20/2015</strain>
    </source>
</reference>
<comment type="caution">
    <text evidence="1">The sequence shown here is derived from an EMBL/GenBank/DDBJ whole genome shotgun (WGS) entry which is preliminary data.</text>
</comment>